<dbReference type="EMBL" id="BMEY01000002">
    <property type="protein sequence ID" value="GGA65309.1"/>
    <property type="molecule type" value="Genomic_DNA"/>
</dbReference>
<protein>
    <submittedName>
        <fullName evidence="1">Uncharacterized protein</fullName>
    </submittedName>
</protein>
<evidence type="ECO:0000313" key="1">
    <source>
        <dbReference type="EMBL" id="GGA65309.1"/>
    </source>
</evidence>
<dbReference type="Proteomes" id="UP000613512">
    <property type="component" value="Unassembled WGS sequence"/>
</dbReference>
<comment type="caution">
    <text evidence="1">The sequence shown here is derived from an EMBL/GenBank/DDBJ whole genome shotgun (WGS) entry which is preliminary data.</text>
</comment>
<evidence type="ECO:0000313" key="2">
    <source>
        <dbReference type="Proteomes" id="UP000613512"/>
    </source>
</evidence>
<gene>
    <name evidence="1" type="ORF">GCM10008025_06450</name>
</gene>
<accession>A0A916RRB4</accession>
<proteinExistence type="predicted"/>
<reference evidence="1" key="1">
    <citation type="journal article" date="2014" name="Int. J. Syst. Evol. Microbiol.">
        <title>Complete genome sequence of Corynebacterium casei LMG S-19264T (=DSM 44701T), isolated from a smear-ripened cheese.</title>
        <authorList>
            <consortium name="US DOE Joint Genome Institute (JGI-PGF)"/>
            <person name="Walter F."/>
            <person name="Albersmeier A."/>
            <person name="Kalinowski J."/>
            <person name="Ruckert C."/>
        </authorList>
    </citation>
    <scope>NUCLEOTIDE SEQUENCE</scope>
    <source>
        <strain evidence="1">CGMCC 1.12408</strain>
    </source>
</reference>
<name>A0A916RRB4_9BACI</name>
<sequence length="69" mass="7835">MGNGVYRVQHRAEIEEWFIGELVSAGEERVGEAELDRIPLTWEKSCPSLSNDTTTDWLYGKWEYDGGGV</sequence>
<keyword evidence="2" id="KW-1185">Reference proteome</keyword>
<reference evidence="1" key="2">
    <citation type="submission" date="2020-09" db="EMBL/GenBank/DDBJ databases">
        <authorList>
            <person name="Sun Q."/>
            <person name="Zhou Y."/>
        </authorList>
    </citation>
    <scope>NUCLEOTIDE SEQUENCE</scope>
    <source>
        <strain evidence="1">CGMCC 1.12408</strain>
    </source>
</reference>
<organism evidence="1 2">
    <name type="scientific">Ornithinibacillus halotolerans</name>
    <dbReference type="NCBI Taxonomy" id="1274357"/>
    <lineage>
        <taxon>Bacteria</taxon>
        <taxon>Bacillati</taxon>
        <taxon>Bacillota</taxon>
        <taxon>Bacilli</taxon>
        <taxon>Bacillales</taxon>
        <taxon>Bacillaceae</taxon>
        <taxon>Ornithinibacillus</taxon>
    </lineage>
</organism>
<dbReference type="AlphaFoldDB" id="A0A916RRB4"/>